<dbReference type="PANTHER" id="PTHR30055">
    <property type="entry name" value="HTH-TYPE TRANSCRIPTIONAL REGULATOR RUTR"/>
    <property type="match status" value="1"/>
</dbReference>
<evidence type="ECO:0000256" key="1">
    <source>
        <dbReference type="ARBA" id="ARBA00023125"/>
    </source>
</evidence>
<dbReference type="SUPFAM" id="SSF46689">
    <property type="entry name" value="Homeodomain-like"/>
    <property type="match status" value="1"/>
</dbReference>
<dbReference type="Proteomes" id="UP000246018">
    <property type="component" value="Unassembled WGS sequence"/>
</dbReference>
<dbReference type="PANTHER" id="PTHR30055:SF226">
    <property type="entry name" value="HTH-TYPE TRANSCRIPTIONAL REGULATOR PKSA"/>
    <property type="match status" value="1"/>
</dbReference>
<evidence type="ECO:0000313" key="5">
    <source>
        <dbReference type="Proteomes" id="UP000246018"/>
    </source>
</evidence>
<comment type="caution">
    <text evidence="4">The sequence shown here is derived from an EMBL/GenBank/DDBJ whole genome shotgun (WGS) entry which is preliminary data.</text>
</comment>
<proteinExistence type="predicted"/>
<dbReference type="PRINTS" id="PR00455">
    <property type="entry name" value="HTHTETR"/>
</dbReference>
<keyword evidence="1 2" id="KW-0238">DNA-binding</keyword>
<organism evidence="4 5">
    <name type="scientific">Nocardioides gansuensis</name>
    <dbReference type="NCBI Taxonomy" id="2138300"/>
    <lineage>
        <taxon>Bacteria</taxon>
        <taxon>Bacillati</taxon>
        <taxon>Actinomycetota</taxon>
        <taxon>Actinomycetes</taxon>
        <taxon>Propionibacteriales</taxon>
        <taxon>Nocardioidaceae</taxon>
        <taxon>Nocardioides</taxon>
    </lineage>
</organism>
<dbReference type="RefSeq" id="WP_116573779.1">
    <property type="nucleotide sequence ID" value="NZ_QDGZ01000009.1"/>
</dbReference>
<evidence type="ECO:0000256" key="2">
    <source>
        <dbReference type="PROSITE-ProRule" id="PRU00335"/>
    </source>
</evidence>
<dbReference type="Pfam" id="PF00440">
    <property type="entry name" value="TetR_N"/>
    <property type="match status" value="1"/>
</dbReference>
<feature type="DNA-binding region" description="H-T-H motif" evidence="2">
    <location>
        <begin position="22"/>
        <end position="41"/>
    </location>
</feature>
<sequence length="105" mass="11599">MSDAIQDAAFRLFGERGYEVTSVEEIVAAAGVSRSTFFRAFGSKESVIFPDHDTLLARAGARLQASSDSSMLAAVSDTVRMVHFHYVAEGERARDRYHLTSKVLR</sequence>
<evidence type="ECO:0000313" key="4">
    <source>
        <dbReference type="EMBL" id="PVG81162.1"/>
    </source>
</evidence>
<dbReference type="GO" id="GO:0003700">
    <property type="term" value="F:DNA-binding transcription factor activity"/>
    <property type="evidence" value="ECO:0007669"/>
    <property type="project" value="TreeGrafter"/>
</dbReference>
<accession>A0A2T8F608</accession>
<name>A0A2T8F608_9ACTN</name>
<dbReference type="PROSITE" id="PS50977">
    <property type="entry name" value="HTH_TETR_2"/>
    <property type="match status" value="1"/>
</dbReference>
<dbReference type="InterPro" id="IPR001647">
    <property type="entry name" value="HTH_TetR"/>
</dbReference>
<evidence type="ECO:0000259" key="3">
    <source>
        <dbReference type="PROSITE" id="PS50977"/>
    </source>
</evidence>
<dbReference type="Gene3D" id="1.10.357.10">
    <property type="entry name" value="Tetracycline Repressor, domain 2"/>
    <property type="match status" value="1"/>
</dbReference>
<dbReference type="OrthoDB" id="3235020at2"/>
<keyword evidence="5" id="KW-1185">Reference proteome</keyword>
<protein>
    <recommendedName>
        <fullName evidence="3">HTH tetR-type domain-containing protein</fullName>
    </recommendedName>
</protein>
<reference evidence="4 5" key="1">
    <citation type="submission" date="2018-04" db="EMBL/GenBank/DDBJ databases">
        <title>Genome of Nocardioides gansuensis WSJ-1.</title>
        <authorList>
            <person name="Wu S."/>
            <person name="Wang G."/>
        </authorList>
    </citation>
    <scope>NUCLEOTIDE SEQUENCE [LARGE SCALE GENOMIC DNA]</scope>
    <source>
        <strain evidence="4 5">WSJ-1</strain>
    </source>
</reference>
<dbReference type="AlphaFoldDB" id="A0A2T8F608"/>
<dbReference type="InterPro" id="IPR050109">
    <property type="entry name" value="HTH-type_TetR-like_transc_reg"/>
</dbReference>
<feature type="domain" description="HTH tetR-type" evidence="3">
    <location>
        <begin position="1"/>
        <end position="59"/>
    </location>
</feature>
<dbReference type="EMBL" id="QDGZ01000009">
    <property type="protein sequence ID" value="PVG81162.1"/>
    <property type="molecule type" value="Genomic_DNA"/>
</dbReference>
<dbReference type="InterPro" id="IPR009057">
    <property type="entry name" value="Homeodomain-like_sf"/>
</dbReference>
<dbReference type="GO" id="GO:0000976">
    <property type="term" value="F:transcription cis-regulatory region binding"/>
    <property type="evidence" value="ECO:0007669"/>
    <property type="project" value="TreeGrafter"/>
</dbReference>
<gene>
    <name evidence="4" type="ORF">DDE18_18585</name>
</gene>